<dbReference type="Gene3D" id="2.30.40.10">
    <property type="entry name" value="Urease, subunit C, domain 1"/>
    <property type="match status" value="1"/>
</dbReference>
<dbReference type="NCBIfam" id="NF011981">
    <property type="entry name" value="PRK15446.1-2"/>
    <property type="match status" value="1"/>
</dbReference>
<dbReference type="PIRSF" id="PIRSF038971">
    <property type="entry name" value="PhnM"/>
    <property type="match status" value="1"/>
</dbReference>
<protein>
    <submittedName>
        <fullName evidence="2">Alpha-D-ribose 1-methylphosphonate 5-triphosphate diphosphatase</fullName>
        <ecNumber evidence="2">3.6.1.63</ecNumber>
    </submittedName>
</protein>
<evidence type="ECO:0000313" key="2">
    <source>
        <dbReference type="EMBL" id="MBE9075893.1"/>
    </source>
</evidence>
<comment type="caution">
    <text evidence="2">The sequence shown here is derived from an EMBL/GenBank/DDBJ whole genome shotgun (WGS) entry which is preliminary data.</text>
</comment>
<dbReference type="AlphaFoldDB" id="A0A8J7DB61"/>
<feature type="domain" description="Amidohydrolase-related" evidence="1">
    <location>
        <begin position="214"/>
        <end position="377"/>
    </location>
</feature>
<proteinExistence type="predicted"/>
<organism evidence="2 3">
    <name type="scientific">Vasconcelosia minhoensis LEGE 07310</name>
    <dbReference type="NCBI Taxonomy" id="915328"/>
    <lineage>
        <taxon>Bacteria</taxon>
        <taxon>Bacillati</taxon>
        <taxon>Cyanobacteriota</taxon>
        <taxon>Cyanophyceae</taxon>
        <taxon>Nodosilineales</taxon>
        <taxon>Cymatolegaceae</taxon>
        <taxon>Vasconcelosia</taxon>
        <taxon>Vasconcelosia minhoensis</taxon>
    </lineage>
</organism>
<dbReference type="Gene3D" id="3.20.20.140">
    <property type="entry name" value="Metal-dependent hydrolases"/>
    <property type="match status" value="2"/>
</dbReference>
<accession>A0A8J7DB61</accession>
<name>A0A8J7DB61_9CYAN</name>
<keyword evidence="3" id="KW-1185">Reference proteome</keyword>
<dbReference type="InterPro" id="IPR032466">
    <property type="entry name" value="Metal_Hydrolase"/>
</dbReference>
<dbReference type="PANTHER" id="PTHR43135:SF3">
    <property type="entry name" value="ALPHA-D-RIBOSE 1-METHYLPHOSPHONATE 5-TRIPHOSPHATE DIPHOSPHATASE"/>
    <property type="match status" value="1"/>
</dbReference>
<dbReference type="GO" id="GO:0016810">
    <property type="term" value="F:hydrolase activity, acting on carbon-nitrogen (but not peptide) bonds"/>
    <property type="evidence" value="ECO:0007669"/>
    <property type="project" value="InterPro"/>
</dbReference>
<dbReference type="PANTHER" id="PTHR43135">
    <property type="entry name" value="ALPHA-D-RIBOSE 1-METHYLPHOSPHONATE 5-TRIPHOSPHATE DIPHOSPHATASE"/>
    <property type="match status" value="1"/>
</dbReference>
<dbReference type="SUPFAM" id="SSF51556">
    <property type="entry name" value="Metallo-dependent hydrolases"/>
    <property type="match status" value="1"/>
</dbReference>
<dbReference type="Pfam" id="PF01979">
    <property type="entry name" value="Amidohydro_1"/>
    <property type="match status" value="1"/>
</dbReference>
<dbReference type="SUPFAM" id="SSF51338">
    <property type="entry name" value="Composite domain of metallo-dependent hydrolases"/>
    <property type="match status" value="1"/>
</dbReference>
<dbReference type="InterPro" id="IPR006680">
    <property type="entry name" value="Amidohydro-rel"/>
</dbReference>
<dbReference type="NCBIfam" id="TIGR02318">
    <property type="entry name" value="phosphono_phnM"/>
    <property type="match status" value="1"/>
</dbReference>
<dbReference type="EMBL" id="JADEXG010000002">
    <property type="protein sequence ID" value="MBE9075893.1"/>
    <property type="molecule type" value="Genomic_DNA"/>
</dbReference>
<dbReference type="GO" id="GO:0019700">
    <property type="term" value="P:organic phosphonate catabolic process"/>
    <property type="evidence" value="ECO:0007669"/>
    <property type="project" value="InterPro"/>
</dbReference>
<sequence length="378" mass="41342">MNEQVYTNYRLQLPEQELLGTLVVRDGAIADIQPGIQPSGQDGEGQYLLPGLVELHTDHLERCLSPRPKVRWPLDAATVQHDRDLAAAGITTVCDAIAIGDVTPTSLRMTQYDPMIQALHQRQESGQFAIEHRLHLRCELAYDAVAEIAQRYAQHPLLSLISLMDHTPGQRQFAKLDKFREYYMGKHGVSAAEIDDFIQERLDAQKAFAVISRTALVELARSQNLAWASHDDATVEHVQQAIAEGATIAEFPTTLEAAKASHQHGLQVLMGAPNLVLGGSHSGNVSAMELVMADLVDIISSDYVPHSLLQSVFIIAAATGKPIHEAMRPVTINPAIAIQLDRDRGSLELGKRADLLTVCAEDTVPRLTSVICAGRRVA</sequence>
<dbReference type="NCBIfam" id="NF011984">
    <property type="entry name" value="PRK15446.1-5"/>
    <property type="match status" value="1"/>
</dbReference>
<keyword evidence="2" id="KW-0378">Hydrolase</keyword>
<evidence type="ECO:0000313" key="3">
    <source>
        <dbReference type="Proteomes" id="UP000636505"/>
    </source>
</evidence>
<dbReference type="RefSeq" id="WP_193904559.1">
    <property type="nucleotide sequence ID" value="NZ_JADEXG010000002.1"/>
</dbReference>
<dbReference type="CDD" id="cd01306">
    <property type="entry name" value="PhnM"/>
    <property type="match status" value="1"/>
</dbReference>
<dbReference type="InterPro" id="IPR051781">
    <property type="entry name" value="Metallo-dep_Hydrolase"/>
</dbReference>
<dbReference type="EC" id="3.6.1.63" evidence="2"/>
<dbReference type="InterPro" id="IPR011059">
    <property type="entry name" value="Metal-dep_hydrolase_composite"/>
</dbReference>
<dbReference type="NCBIfam" id="NF011990">
    <property type="entry name" value="PRK15446.2-6"/>
    <property type="match status" value="1"/>
</dbReference>
<dbReference type="Proteomes" id="UP000636505">
    <property type="component" value="Unassembled WGS sequence"/>
</dbReference>
<dbReference type="InterPro" id="IPR012696">
    <property type="entry name" value="PhnM"/>
</dbReference>
<evidence type="ECO:0000259" key="1">
    <source>
        <dbReference type="Pfam" id="PF01979"/>
    </source>
</evidence>
<reference evidence="2" key="1">
    <citation type="submission" date="2020-10" db="EMBL/GenBank/DDBJ databases">
        <authorList>
            <person name="Castelo-Branco R."/>
            <person name="Eusebio N."/>
            <person name="Adriana R."/>
            <person name="Vieira A."/>
            <person name="Brugerolle De Fraissinette N."/>
            <person name="Rezende De Castro R."/>
            <person name="Schneider M.P."/>
            <person name="Vasconcelos V."/>
            <person name="Leao P.N."/>
        </authorList>
    </citation>
    <scope>NUCLEOTIDE SEQUENCE</scope>
    <source>
        <strain evidence="2">LEGE 07310</strain>
    </source>
</reference>
<gene>
    <name evidence="2" type="ORF">IQ241_01040</name>
</gene>